<sequence length="272" mass="27439">MSTPGGAAPRIAVTWADTAPSHEPWFHTELAGLTASAAGALEAAGAQPVVLDAATGALPAAEDFDGVVVMGGGDVDPALYGGDAAHPSIDGVDRAADDAEARLVRAALASARPVLGICRGLQLVNVVLGGSLHEDLPPTAPDGAPGMHRNHVDPTGPMVLHDVAIEPGTRLAGMLGERARVVSGHHQAAARLGAGLRVAATAPDGVVEALEAADPATWLVAVQWHPEDPQTAGAAPGQLEAIMSAFVGACRGAAADRTRQSSPTVREEEPAR</sequence>
<keyword evidence="2" id="KW-1185">Reference proteome</keyword>
<dbReference type="Gene3D" id="3.40.50.880">
    <property type="match status" value="1"/>
</dbReference>
<evidence type="ECO:0000313" key="2">
    <source>
        <dbReference type="Proteomes" id="UP000070134"/>
    </source>
</evidence>
<dbReference type="RefSeq" id="WP_066500666.1">
    <property type="nucleotide sequence ID" value="NZ_BJMO01000029.1"/>
</dbReference>
<protein>
    <submittedName>
        <fullName evidence="1">Peptidase C26</fullName>
    </submittedName>
</protein>
<organism evidence="1 2">
    <name type="scientific">Sinomonas atrocyanea</name>
    <dbReference type="NCBI Taxonomy" id="37927"/>
    <lineage>
        <taxon>Bacteria</taxon>
        <taxon>Bacillati</taxon>
        <taxon>Actinomycetota</taxon>
        <taxon>Actinomycetes</taxon>
        <taxon>Micrococcales</taxon>
        <taxon>Micrococcaceae</taxon>
        <taxon>Sinomonas</taxon>
    </lineage>
</organism>
<dbReference type="PANTHER" id="PTHR43235">
    <property type="entry name" value="GLUTAMINE AMIDOTRANSFERASE PB2B2.05-RELATED"/>
    <property type="match status" value="1"/>
</dbReference>
<dbReference type="InterPro" id="IPR011697">
    <property type="entry name" value="Peptidase_C26"/>
</dbReference>
<proteinExistence type="predicted"/>
<dbReference type="EMBL" id="CP014518">
    <property type="protein sequence ID" value="AMM34227.1"/>
    <property type="molecule type" value="Genomic_DNA"/>
</dbReference>
<dbReference type="InterPro" id="IPR044668">
    <property type="entry name" value="PuuD-like"/>
</dbReference>
<dbReference type="AlphaFoldDB" id="A0A127A4Z9"/>
<dbReference type="Pfam" id="PF07722">
    <property type="entry name" value="Peptidase_C26"/>
    <property type="match status" value="1"/>
</dbReference>
<name>A0A127A4Z9_9MICC</name>
<dbReference type="GO" id="GO:0006598">
    <property type="term" value="P:polyamine catabolic process"/>
    <property type="evidence" value="ECO:0007669"/>
    <property type="project" value="TreeGrafter"/>
</dbReference>
<evidence type="ECO:0000313" key="1">
    <source>
        <dbReference type="EMBL" id="AMM34227.1"/>
    </source>
</evidence>
<dbReference type="InterPro" id="IPR029062">
    <property type="entry name" value="Class_I_gatase-like"/>
</dbReference>
<dbReference type="PANTHER" id="PTHR43235:SF1">
    <property type="entry name" value="GLUTAMINE AMIDOTRANSFERASE PB2B2.05-RELATED"/>
    <property type="match status" value="1"/>
</dbReference>
<dbReference type="KEGG" id="satk:SA2016_3568"/>
<gene>
    <name evidence="1" type="ORF">SA2016_3568</name>
</gene>
<dbReference type="GO" id="GO:0033969">
    <property type="term" value="F:gamma-glutamyl-gamma-aminobutyrate hydrolase activity"/>
    <property type="evidence" value="ECO:0007669"/>
    <property type="project" value="TreeGrafter"/>
</dbReference>
<dbReference type="GO" id="GO:0005829">
    <property type="term" value="C:cytosol"/>
    <property type="evidence" value="ECO:0007669"/>
    <property type="project" value="TreeGrafter"/>
</dbReference>
<dbReference type="PROSITE" id="PS51273">
    <property type="entry name" value="GATASE_TYPE_1"/>
    <property type="match status" value="1"/>
</dbReference>
<dbReference type="STRING" id="37927.SA2016_3568"/>
<dbReference type="OrthoDB" id="9813383at2"/>
<dbReference type="SUPFAM" id="SSF52317">
    <property type="entry name" value="Class I glutamine amidotransferase-like"/>
    <property type="match status" value="1"/>
</dbReference>
<dbReference type="PATRIC" id="fig|37927.3.peg.3661"/>
<dbReference type="Proteomes" id="UP000070134">
    <property type="component" value="Chromosome"/>
</dbReference>
<accession>A0A127A4Z9</accession>
<reference evidence="1 2" key="1">
    <citation type="submission" date="2016-02" db="EMBL/GenBank/DDBJ databases">
        <title>Complete genome of Sinomonas atrocyanea KCTC 3377.</title>
        <authorList>
            <person name="Kim K.M."/>
        </authorList>
    </citation>
    <scope>NUCLEOTIDE SEQUENCE [LARGE SCALE GENOMIC DNA]</scope>
    <source>
        <strain evidence="1 2">KCTC 3377</strain>
    </source>
</reference>